<evidence type="ECO:0000313" key="1">
    <source>
        <dbReference type="EMBL" id="KAK7394140.1"/>
    </source>
</evidence>
<keyword evidence="2" id="KW-1185">Reference proteome</keyword>
<accession>A0AAN9XIX7</accession>
<organism evidence="1 2">
    <name type="scientific">Psophocarpus tetragonolobus</name>
    <name type="common">Winged bean</name>
    <name type="synonym">Dolichos tetragonolobus</name>
    <dbReference type="NCBI Taxonomy" id="3891"/>
    <lineage>
        <taxon>Eukaryota</taxon>
        <taxon>Viridiplantae</taxon>
        <taxon>Streptophyta</taxon>
        <taxon>Embryophyta</taxon>
        <taxon>Tracheophyta</taxon>
        <taxon>Spermatophyta</taxon>
        <taxon>Magnoliopsida</taxon>
        <taxon>eudicotyledons</taxon>
        <taxon>Gunneridae</taxon>
        <taxon>Pentapetalae</taxon>
        <taxon>rosids</taxon>
        <taxon>fabids</taxon>
        <taxon>Fabales</taxon>
        <taxon>Fabaceae</taxon>
        <taxon>Papilionoideae</taxon>
        <taxon>50 kb inversion clade</taxon>
        <taxon>NPAAA clade</taxon>
        <taxon>indigoferoid/millettioid clade</taxon>
        <taxon>Phaseoleae</taxon>
        <taxon>Psophocarpus</taxon>
    </lineage>
</organism>
<dbReference type="AlphaFoldDB" id="A0AAN9XIX7"/>
<dbReference type="Proteomes" id="UP001386955">
    <property type="component" value="Unassembled WGS sequence"/>
</dbReference>
<protein>
    <submittedName>
        <fullName evidence="1">Uncharacterized protein</fullName>
    </submittedName>
</protein>
<sequence length="72" mass="8434">MPLPSECNREGSTICLLHGIINLKRRLKGLLIRVMLRAIRKEKNQGVVQYCWCEKKALPRLKYVQNFSIEHV</sequence>
<evidence type="ECO:0000313" key="2">
    <source>
        <dbReference type="Proteomes" id="UP001386955"/>
    </source>
</evidence>
<reference evidence="1 2" key="1">
    <citation type="submission" date="2024-01" db="EMBL/GenBank/DDBJ databases">
        <title>The genomes of 5 underutilized Papilionoideae crops provide insights into root nodulation and disease resistanc.</title>
        <authorList>
            <person name="Jiang F."/>
        </authorList>
    </citation>
    <scope>NUCLEOTIDE SEQUENCE [LARGE SCALE GENOMIC DNA]</scope>
    <source>
        <strain evidence="1">DUOXIRENSHENG_FW03</strain>
        <tissue evidence="1">Leaves</tissue>
    </source>
</reference>
<gene>
    <name evidence="1" type="ORF">VNO78_14659</name>
</gene>
<dbReference type="EMBL" id="JAYMYS010000004">
    <property type="protein sequence ID" value="KAK7394140.1"/>
    <property type="molecule type" value="Genomic_DNA"/>
</dbReference>
<comment type="caution">
    <text evidence="1">The sequence shown here is derived from an EMBL/GenBank/DDBJ whole genome shotgun (WGS) entry which is preliminary data.</text>
</comment>
<name>A0AAN9XIX7_PSOTE</name>
<proteinExistence type="predicted"/>